<name>A0A9Q3DTQ8_9BASI</name>
<evidence type="ECO:0000313" key="2">
    <source>
        <dbReference type="Proteomes" id="UP000765509"/>
    </source>
</evidence>
<gene>
    <name evidence="1" type="ORF">O181_048829</name>
</gene>
<dbReference type="PROSITE" id="PS51257">
    <property type="entry name" value="PROKAR_LIPOPROTEIN"/>
    <property type="match status" value="1"/>
</dbReference>
<protein>
    <submittedName>
        <fullName evidence="1">Uncharacterized protein</fullName>
    </submittedName>
</protein>
<sequence length="146" mass="16024">MSRRVVAKCREPESCMDAPVSINPWSSASCSTNLTCDTRSLCKALGLWTVCLPVARAPTMKAGPTKPVDEVLRGDCILAASESQADLIEESSDCKESSKENTSSLERGFVFTPLSASASFFKWVEPDILRRWLKSLSLVETTLLNY</sequence>
<evidence type="ECO:0000313" key="1">
    <source>
        <dbReference type="EMBL" id="MBW0509114.1"/>
    </source>
</evidence>
<comment type="caution">
    <text evidence="1">The sequence shown here is derived from an EMBL/GenBank/DDBJ whole genome shotgun (WGS) entry which is preliminary data.</text>
</comment>
<dbReference type="EMBL" id="AVOT02020750">
    <property type="protein sequence ID" value="MBW0509114.1"/>
    <property type="molecule type" value="Genomic_DNA"/>
</dbReference>
<accession>A0A9Q3DTQ8</accession>
<dbReference type="Proteomes" id="UP000765509">
    <property type="component" value="Unassembled WGS sequence"/>
</dbReference>
<dbReference type="AlphaFoldDB" id="A0A9Q3DTQ8"/>
<proteinExistence type="predicted"/>
<keyword evidence="2" id="KW-1185">Reference proteome</keyword>
<reference evidence="1" key="1">
    <citation type="submission" date="2021-03" db="EMBL/GenBank/DDBJ databases">
        <title>Draft genome sequence of rust myrtle Austropuccinia psidii MF-1, a brazilian biotype.</title>
        <authorList>
            <person name="Quecine M.C."/>
            <person name="Pachon D.M.R."/>
            <person name="Bonatelli M.L."/>
            <person name="Correr F.H."/>
            <person name="Franceschini L.M."/>
            <person name="Leite T.F."/>
            <person name="Margarido G.R.A."/>
            <person name="Almeida C.A."/>
            <person name="Ferrarezi J.A."/>
            <person name="Labate C.A."/>
        </authorList>
    </citation>
    <scope>NUCLEOTIDE SEQUENCE</scope>
    <source>
        <strain evidence="1">MF-1</strain>
    </source>
</reference>
<organism evidence="1 2">
    <name type="scientific">Austropuccinia psidii MF-1</name>
    <dbReference type="NCBI Taxonomy" id="1389203"/>
    <lineage>
        <taxon>Eukaryota</taxon>
        <taxon>Fungi</taxon>
        <taxon>Dikarya</taxon>
        <taxon>Basidiomycota</taxon>
        <taxon>Pucciniomycotina</taxon>
        <taxon>Pucciniomycetes</taxon>
        <taxon>Pucciniales</taxon>
        <taxon>Sphaerophragmiaceae</taxon>
        <taxon>Austropuccinia</taxon>
    </lineage>
</organism>